<dbReference type="OrthoDB" id="247883at2759"/>
<keyword evidence="3" id="KW-1185">Reference proteome</keyword>
<sequence length="496" mass="53915">MGLGIVGGEEDDDDHFVSSFLDDLCRLVSRYLTLSRGTRAGLLPAPPSASSLLSSSRISFVTPVAAATPVEERQGVADSMLCLVGEVRSRISAGEEITDFSTEGAMFFLGLHSLLESHPEDDWPSQSTPSRSTTTGGAVGQSPAGAGLQYLNHVANAPRTRILRHMLRIPNAVNGDIGGVGASKRKMNTAEASCQTRPLEELSRRHQHASLYQAAAAPPRGCVPALSAAHGRLTLLLQHHTMLSILTLGDALFEAHNDFIPLKVCDHRIQTNYVGGIIRELKREQERLNRQSLSKSGISELEQLYSCEIVQVLERLETAVPFMDCIIVFVEEVDEGSKERGESDGRVLVGADDAEELVGLFGSSGAGFVSRLVAYSIQCFLSALSSATASPQRWSYLEKVLFFTDTESPVPTVPVELNATLSRGSTDMGVGKTPTPERSERVRVNDTDEMQGIKSTTSAWHESERQLQGLVRKFCPCRVYEEVRHAAVPLDVKGVW</sequence>
<accession>A0A3R7M2Z9</accession>
<comment type="caution">
    <text evidence="2">The sequence shown here is derived from an EMBL/GenBank/DDBJ whole genome shotgun (WGS) entry which is preliminary data.</text>
</comment>
<dbReference type="OMA" id="WHESERQ"/>
<proteinExistence type="predicted"/>
<organism evidence="2 3">
    <name type="scientific">Trypanosoma rangeli</name>
    <dbReference type="NCBI Taxonomy" id="5698"/>
    <lineage>
        <taxon>Eukaryota</taxon>
        <taxon>Discoba</taxon>
        <taxon>Euglenozoa</taxon>
        <taxon>Kinetoplastea</taxon>
        <taxon>Metakinetoplastina</taxon>
        <taxon>Trypanosomatida</taxon>
        <taxon>Trypanosomatidae</taxon>
        <taxon>Trypanosoma</taxon>
        <taxon>Herpetosoma</taxon>
    </lineage>
</organism>
<evidence type="ECO:0000256" key="1">
    <source>
        <dbReference type="SAM" id="MobiDB-lite"/>
    </source>
</evidence>
<gene>
    <name evidence="2" type="ORF">TraAM80_02880</name>
</gene>
<dbReference type="VEuPathDB" id="TriTrypDB:TRSC58_01396"/>
<feature type="region of interest" description="Disordered" evidence="1">
    <location>
        <begin position="118"/>
        <end position="144"/>
    </location>
</feature>
<evidence type="ECO:0000313" key="3">
    <source>
        <dbReference type="Proteomes" id="UP000283634"/>
    </source>
</evidence>
<dbReference type="EMBL" id="MKGL01000072">
    <property type="protein sequence ID" value="RNF08123.1"/>
    <property type="molecule type" value="Genomic_DNA"/>
</dbReference>
<name>A0A3R7M2Z9_TRYRA</name>
<evidence type="ECO:0000313" key="2">
    <source>
        <dbReference type="EMBL" id="RNF08123.1"/>
    </source>
</evidence>
<dbReference type="GeneID" id="40326813"/>
<dbReference type="Proteomes" id="UP000283634">
    <property type="component" value="Unassembled WGS sequence"/>
</dbReference>
<reference evidence="2 3" key="1">
    <citation type="journal article" date="2018" name="BMC Genomics">
        <title>Genomic comparison of Trypanosoma conorhini and Trypanosoma rangeli to Trypanosoma cruzi strains of high and low virulence.</title>
        <authorList>
            <person name="Bradwell K.R."/>
            <person name="Koparde V.N."/>
            <person name="Matveyev A.V."/>
            <person name="Serrano M.G."/>
            <person name="Alves J.M."/>
            <person name="Parikh H."/>
            <person name="Huang B."/>
            <person name="Lee V."/>
            <person name="Espinosa-Alvarez O."/>
            <person name="Ortiz P.A."/>
            <person name="Costa-Martins A.G."/>
            <person name="Teixeira M.M."/>
            <person name="Buck G.A."/>
        </authorList>
    </citation>
    <scope>NUCLEOTIDE SEQUENCE [LARGE SCALE GENOMIC DNA]</scope>
    <source>
        <strain evidence="2 3">AM80</strain>
    </source>
</reference>
<dbReference type="AlphaFoldDB" id="A0A3R7M2Z9"/>
<protein>
    <submittedName>
        <fullName evidence="2">Uncharacterized protein</fullName>
    </submittedName>
</protein>
<dbReference type="RefSeq" id="XP_029240213.1">
    <property type="nucleotide sequence ID" value="XM_029379870.1"/>
</dbReference>
<feature type="compositionally biased region" description="Low complexity" evidence="1">
    <location>
        <begin position="124"/>
        <end position="135"/>
    </location>
</feature>